<reference evidence="1 2" key="1">
    <citation type="journal article" date="2024" name="Ann. Entomol. Soc. Am.">
        <title>Genomic analyses of the southern and eastern yellowjacket wasps (Hymenoptera: Vespidae) reveal evolutionary signatures of social life.</title>
        <authorList>
            <person name="Catto M.A."/>
            <person name="Caine P.B."/>
            <person name="Orr S.E."/>
            <person name="Hunt B.G."/>
            <person name="Goodisman M.A.D."/>
        </authorList>
    </citation>
    <scope>NUCLEOTIDE SEQUENCE [LARGE SCALE GENOMIC DNA]</scope>
    <source>
        <strain evidence="1">233</strain>
        <tissue evidence="1">Head and thorax</tissue>
    </source>
</reference>
<dbReference type="AlphaFoldDB" id="A0ABD2ACY2"/>
<organism evidence="1 2">
    <name type="scientific">Vespula squamosa</name>
    <name type="common">Southern yellow jacket</name>
    <name type="synonym">Wasp</name>
    <dbReference type="NCBI Taxonomy" id="30214"/>
    <lineage>
        <taxon>Eukaryota</taxon>
        <taxon>Metazoa</taxon>
        <taxon>Ecdysozoa</taxon>
        <taxon>Arthropoda</taxon>
        <taxon>Hexapoda</taxon>
        <taxon>Insecta</taxon>
        <taxon>Pterygota</taxon>
        <taxon>Neoptera</taxon>
        <taxon>Endopterygota</taxon>
        <taxon>Hymenoptera</taxon>
        <taxon>Apocrita</taxon>
        <taxon>Aculeata</taxon>
        <taxon>Vespoidea</taxon>
        <taxon>Vespidae</taxon>
        <taxon>Vespinae</taxon>
        <taxon>Vespula</taxon>
    </lineage>
</organism>
<dbReference type="Proteomes" id="UP001607302">
    <property type="component" value="Unassembled WGS sequence"/>
</dbReference>
<gene>
    <name evidence="1" type="ORF">V1478_012083</name>
</gene>
<comment type="caution">
    <text evidence="1">The sequence shown here is derived from an EMBL/GenBank/DDBJ whole genome shotgun (WGS) entry which is preliminary data.</text>
</comment>
<dbReference type="EMBL" id="JAUDFV010000152">
    <property type="protein sequence ID" value="KAL2718207.1"/>
    <property type="molecule type" value="Genomic_DNA"/>
</dbReference>
<sequence>MLVSNNSKNFAPNENIRYLPHLLNLAKNFELIIEIHPGRIGHNKECSNAVVRARSKKRLYAEEAPTNCGSRGQLSTISHYSQVIDILDPSLMTFGLIKIPFVTFARISNSHLNLNGNDNFHSIPWCSALVFVKKSCLKFSIRKLESRSLNIVRTSVACSNLH</sequence>
<evidence type="ECO:0000313" key="2">
    <source>
        <dbReference type="Proteomes" id="UP001607302"/>
    </source>
</evidence>
<accession>A0ABD2ACY2</accession>
<protein>
    <submittedName>
        <fullName evidence="1">Uncharacterized protein</fullName>
    </submittedName>
</protein>
<proteinExistence type="predicted"/>
<evidence type="ECO:0000313" key="1">
    <source>
        <dbReference type="EMBL" id="KAL2718207.1"/>
    </source>
</evidence>
<name>A0ABD2ACY2_VESSQ</name>
<keyword evidence="2" id="KW-1185">Reference proteome</keyword>